<dbReference type="GO" id="GO:0030627">
    <property type="term" value="F:pre-mRNA 5'-splice site binding"/>
    <property type="evidence" value="ECO:0007669"/>
    <property type="project" value="TreeGrafter"/>
</dbReference>
<dbReference type="Pfam" id="PF23240">
    <property type="entry name" value="HAT_PRP39_N"/>
    <property type="match status" value="1"/>
</dbReference>
<dbReference type="GO" id="GO:0000243">
    <property type="term" value="C:commitment complex"/>
    <property type="evidence" value="ECO:0007669"/>
    <property type="project" value="TreeGrafter"/>
</dbReference>
<comment type="subcellular location">
    <subcellularLocation>
        <location evidence="1">Nucleus</location>
    </subcellularLocation>
</comment>
<evidence type="ECO:0000256" key="3">
    <source>
        <dbReference type="ARBA" id="ARBA00022737"/>
    </source>
</evidence>
<organism evidence="6">
    <name type="scientific">Ascaris suum</name>
    <name type="common">Pig roundworm</name>
    <name type="synonym">Ascaris lumbricoides</name>
    <dbReference type="NCBI Taxonomy" id="6253"/>
    <lineage>
        <taxon>Eukaryota</taxon>
        <taxon>Metazoa</taxon>
        <taxon>Ecdysozoa</taxon>
        <taxon>Nematoda</taxon>
        <taxon>Chromadorea</taxon>
        <taxon>Rhabditida</taxon>
        <taxon>Spirurina</taxon>
        <taxon>Ascaridomorpha</taxon>
        <taxon>Ascaridoidea</taxon>
        <taxon>Ascarididae</taxon>
        <taxon>Ascaris</taxon>
    </lineage>
</organism>
<dbReference type="GO" id="GO:0005685">
    <property type="term" value="C:U1 snRNP"/>
    <property type="evidence" value="ECO:0007669"/>
    <property type="project" value="TreeGrafter"/>
</dbReference>
<dbReference type="PANTHER" id="PTHR17204">
    <property type="entry name" value="PRE-MRNA PROCESSING PROTEIN PRP39-RELATED"/>
    <property type="match status" value="1"/>
</dbReference>
<keyword evidence="4" id="KW-0508">mRNA splicing</keyword>
<accession>F1L4L7</accession>
<dbReference type="AlphaFoldDB" id="F1L4L7"/>
<keyword evidence="2" id="KW-0507">mRNA processing</keyword>
<reference evidence="6" key="1">
    <citation type="journal article" date="2011" name="Genome Res.">
        <title>Deep small RNA sequencing from the nematode Ascaris reveals conservation, functional diversification, and novel developmental profiles.</title>
        <authorList>
            <person name="Wang J."/>
            <person name="Czech B."/>
            <person name="Crunk A."/>
            <person name="Wallace A."/>
            <person name="Mitreva M."/>
            <person name="Hannon G.J."/>
            <person name="Davis R.E."/>
        </authorList>
    </citation>
    <scope>NUCLEOTIDE SEQUENCE</scope>
</reference>
<proteinExistence type="evidence at transcript level"/>
<dbReference type="EMBL" id="JI171251">
    <property type="protein sequence ID" value="ADY45071.1"/>
    <property type="molecule type" value="mRNA"/>
</dbReference>
<name>F1L4L7_ASCSU</name>
<dbReference type="InterPro" id="IPR011990">
    <property type="entry name" value="TPR-like_helical_dom_sf"/>
</dbReference>
<evidence type="ECO:0000256" key="2">
    <source>
        <dbReference type="ARBA" id="ARBA00022664"/>
    </source>
</evidence>
<dbReference type="GO" id="GO:0071004">
    <property type="term" value="C:U2-type prespliceosome"/>
    <property type="evidence" value="ECO:0007669"/>
    <property type="project" value="TreeGrafter"/>
</dbReference>
<evidence type="ECO:0000313" key="6">
    <source>
        <dbReference type="EMBL" id="ADY45071.1"/>
    </source>
</evidence>
<evidence type="ECO:0000256" key="4">
    <source>
        <dbReference type="ARBA" id="ARBA00023187"/>
    </source>
</evidence>
<evidence type="ECO:0000256" key="1">
    <source>
        <dbReference type="ARBA" id="ARBA00004123"/>
    </source>
</evidence>
<sequence length="177" mass="21190">MEFRSDKLWEEYIAWELNNGETLHVGALYDRLLSTPTLLYSNHFDKYQTFVNSYEPDRVIAEDEYNEIFAKVEAELKKTMDGDLYLEEEFIDDTPPDFIPENGEEPPRKLIKRRKHCEEALRAMRQEILERRRKKHLLNEQEVSRRWAFEESIKRPYFHVKAIGTCSVAQLACIFRL</sequence>
<dbReference type="PANTHER" id="PTHR17204:SF5">
    <property type="entry name" value="PRE-MRNA-PROCESSING FACTOR 39"/>
    <property type="match status" value="1"/>
</dbReference>
<dbReference type="GO" id="GO:0000395">
    <property type="term" value="P:mRNA 5'-splice site recognition"/>
    <property type="evidence" value="ECO:0007669"/>
    <property type="project" value="TreeGrafter"/>
</dbReference>
<evidence type="ECO:0000256" key="5">
    <source>
        <dbReference type="ARBA" id="ARBA00023242"/>
    </source>
</evidence>
<keyword evidence="5" id="KW-0539">Nucleus</keyword>
<dbReference type="Gene3D" id="1.25.40.10">
    <property type="entry name" value="Tetratricopeptide repeat domain"/>
    <property type="match status" value="1"/>
</dbReference>
<protein>
    <submittedName>
        <fullName evidence="6">Pre-mRNA-processing factor 39</fullName>
    </submittedName>
</protein>
<keyword evidence="3" id="KW-0677">Repeat</keyword>